<evidence type="ECO:0000313" key="2">
    <source>
        <dbReference type="EMBL" id="NER09424.1"/>
    </source>
</evidence>
<feature type="chain" id="PRO_5026888742" evidence="1">
    <location>
        <begin position="23"/>
        <end position="541"/>
    </location>
</feature>
<dbReference type="SUPFAM" id="SSF52266">
    <property type="entry name" value="SGNH hydrolase"/>
    <property type="match status" value="2"/>
</dbReference>
<organism evidence="2 3">
    <name type="scientific">Muriicola jejuensis</name>
    <dbReference type="NCBI Taxonomy" id="504488"/>
    <lineage>
        <taxon>Bacteria</taxon>
        <taxon>Pseudomonadati</taxon>
        <taxon>Bacteroidota</taxon>
        <taxon>Flavobacteriia</taxon>
        <taxon>Flavobacteriales</taxon>
        <taxon>Flavobacteriaceae</taxon>
        <taxon>Muriicola</taxon>
    </lineage>
</organism>
<feature type="signal peptide" evidence="1">
    <location>
        <begin position="1"/>
        <end position="22"/>
    </location>
</feature>
<dbReference type="EMBL" id="JAABOP010000001">
    <property type="protein sequence ID" value="NER09424.1"/>
    <property type="molecule type" value="Genomic_DNA"/>
</dbReference>
<dbReference type="Gene3D" id="3.40.50.1110">
    <property type="entry name" value="SGNH hydrolase"/>
    <property type="match status" value="2"/>
</dbReference>
<comment type="caution">
    <text evidence="2">The sequence shown here is derived from an EMBL/GenBank/DDBJ whole genome shotgun (WGS) entry which is preliminary data.</text>
</comment>
<reference evidence="2 3" key="1">
    <citation type="submission" date="2020-01" db="EMBL/GenBank/DDBJ databases">
        <title>Muriicola jejuensis KCTC 22299.</title>
        <authorList>
            <person name="Wang G."/>
        </authorList>
    </citation>
    <scope>NUCLEOTIDE SEQUENCE [LARGE SCALE GENOMIC DNA]</scope>
    <source>
        <strain evidence="2 3">KCTC 22299</strain>
    </source>
</reference>
<dbReference type="InterPro" id="IPR036514">
    <property type="entry name" value="SGNH_hydro_sf"/>
</dbReference>
<protein>
    <submittedName>
        <fullName evidence="2">G-D-S-L family lipolytic protein</fullName>
    </submittedName>
</protein>
<dbReference type="GO" id="GO:0016788">
    <property type="term" value="F:hydrolase activity, acting on ester bonds"/>
    <property type="evidence" value="ECO:0007669"/>
    <property type="project" value="UniProtKB-ARBA"/>
</dbReference>
<sequence length="541" mass="55649">MKKLFALLAFFGMLLMSCSDDDATVITNPPPEPVNYTSGTADFSNYVAVGNSLTAGYSDAALFIDGQTASFPNMLAQNFALAGGGSFSIPFMADNLGGATLNGTPILGNRLILSFASGSPTPVPVSGQGSTEIGNTLTGPFNNMGVPGAKSFHLVAPGYGNVAGVPIGAANPYYARFASSASATIIGDAVSQNPTFFTLWIGNNDILSFATSGGSGVDQTGNLDPSTYGSNDITDPNVFASVYDGLLQALTANGADGVVLNLPDVTTIPYFTAVPHNPLDPTNPAFGPQIPLLNTIFGTLNQIYTAIGQTQRIVVFSETEASPVVIIDESLPNISATIAGALLANGPAFEAFIAQFGLPPQAAPLVANLLGTTYGQSRQATPEDLIVFPSATVIGTVNATSVQNLVAQGLSAQLAGQFSVEGVSLPLADKWVLTPDEQASVTAAQASYNQTIEALAQAYDLAFVDAEAYLQTIADVGIPLSDGSTITATYARGGGFSLDGVHPSPRGYALVANLIVDAINAKYGSNLPGVDPLDYTGLYIQ</sequence>
<dbReference type="RefSeq" id="WP_163691479.1">
    <property type="nucleotide sequence ID" value="NZ_FXTW01000001.1"/>
</dbReference>
<evidence type="ECO:0000313" key="3">
    <source>
        <dbReference type="Proteomes" id="UP000468443"/>
    </source>
</evidence>
<keyword evidence="1" id="KW-0732">Signal</keyword>
<name>A0A6P0U8L4_9FLAO</name>
<gene>
    <name evidence="2" type="ORF">GWK09_02750</name>
</gene>
<dbReference type="PROSITE" id="PS51257">
    <property type="entry name" value="PROKAR_LIPOPROTEIN"/>
    <property type="match status" value="1"/>
</dbReference>
<keyword evidence="3" id="KW-1185">Reference proteome</keyword>
<dbReference type="Proteomes" id="UP000468443">
    <property type="component" value="Unassembled WGS sequence"/>
</dbReference>
<accession>A0A6P0U8L4</accession>
<evidence type="ECO:0000256" key="1">
    <source>
        <dbReference type="SAM" id="SignalP"/>
    </source>
</evidence>
<proteinExistence type="predicted"/>
<dbReference type="AlphaFoldDB" id="A0A6P0U8L4"/>